<keyword evidence="1 2" id="KW-0175">Coiled coil</keyword>
<dbReference type="InterPro" id="IPR052845">
    <property type="entry name" value="Axonemal_dynein_LC_domain"/>
</dbReference>
<proteinExistence type="predicted"/>
<name>A0A8C0HQG5_9AVES</name>
<dbReference type="Ensembl" id="ENSBJAT00000021648.1">
    <property type="protein sequence ID" value="ENSBJAP00000021054.1"/>
    <property type="gene ID" value="ENSBJAG00000013746.1"/>
</dbReference>
<evidence type="ECO:0000313" key="4">
    <source>
        <dbReference type="Ensembl" id="ENSBJAP00000021054.1"/>
    </source>
</evidence>
<protein>
    <recommendedName>
        <fullName evidence="6">Axonemal dynein light chain domain containing 1</fullName>
    </recommendedName>
</protein>
<evidence type="ECO:0000256" key="2">
    <source>
        <dbReference type="SAM" id="Coils"/>
    </source>
</evidence>
<feature type="coiled-coil region" evidence="2">
    <location>
        <begin position="274"/>
        <end position="333"/>
    </location>
</feature>
<dbReference type="PANTHER" id="PTHR23052:SF1">
    <property type="entry name" value="AXONEMAL DYNEIN LIGHT CHAIN DOMAIN-CONTAINING PROTEIN 1"/>
    <property type="match status" value="1"/>
</dbReference>
<dbReference type="PANTHER" id="PTHR23052">
    <property type="entry name" value="AXONEMAL DYNEIN LIGHT CHAIN DOMAIN-CONTAINING PROTEIN 1"/>
    <property type="match status" value="1"/>
</dbReference>
<reference evidence="4" key="1">
    <citation type="submission" date="2025-08" db="UniProtKB">
        <authorList>
            <consortium name="Ensembl"/>
        </authorList>
    </citation>
    <scope>IDENTIFICATION</scope>
</reference>
<evidence type="ECO:0000313" key="5">
    <source>
        <dbReference type="Proteomes" id="UP000694555"/>
    </source>
</evidence>
<feature type="chain" id="PRO_5034868617" description="Axonemal dynein light chain domain containing 1" evidence="3">
    <location>
        <begin position="23"/>
        <end position="386"/>
    </location>
</feature>
<keyword evidence="3" id="KW-0732">Signal</keyword>
<sequence>MVFLSPVFIIEFTFSFISRTHAVEMVLTCYFPDIPKLRRGTSRMLDHIRPVSSSLEYSFVPEEVFRSLTSASSSLYRPEYLRSLQTTKTPMGFRVNRLWHYPNRRSKFRHLTDHPVSLTGAGSSNTCVHFSKYTTLLEDREKKLQLFPSVKPSGRLEVIQLMEVMDSMLEKAGVDKLIRVTGPSQVDNLLLMKAEQNIYNIVFHELIRQVSVDCVERGQLLSKLRQRYVGLLERIPEQMKTLYKKMMAQRLVDRHITEELLYFKESVGQLASELREVREHDHKVTKEAEEAQEELAAATQEAKANVNLLEEYRELYELQRRRLEEQVLLLAQERDIWSSAAYDLALKVADRNQLTLVRRLHVSGKTLTSVLKHFIVLLASKVGPCL</sequence>
<evidence type="ECO:0008006" key="6">
    <source>
        <dbReference type="Google" id="ProtNLM"/>
    </source>
</evidence>
<dbReference type="InterPro" id="IPR019347">
    <property type="entry name" value="Axonemal_dynein_light_chain"/>
</dbReference>
<feature type="signal peptide" evidence="3">
    <location>
        <begin position="1"/>
        <end position="22"/>
    </location>
</feature>
<accession>A0A8C0HQG5</accession>
<dbReference type="Pfam" id="PF10211">
    <property type="entry name" value="Ax_dynein_light"/>
    <property type="match status" value="1"/>
</dbReference>
<keyword evidence="5" id="KW-1185">Reference proteome</keyword>
<dbReference type="Proteomes" id="UP000694555">
    <property type="component" value="Unplaced"/>
</dbReference>
<dbReference type="AlphaFoldDB" id="A0A8C0HQG5"/>
<reference evidence="4" key="2">
    <citation type="submission" date="2025-09" db="UniProtKB">
        <authorList>
            <consortium name="Ensembl"/>
        </authorList>
    </citation>
    <scope>IDENTIFICATION</scope>
</reference>
<dbReference type="GO" id="GO:0005737">
    <property type="term" value="C:cytoplasm"/>
    <property type="evidence" value="ECO:0007669"/>
    <property type="project" value="UniProtKB-ARBA"/>
</dbReference>
<organism evidence="4 5">
    <name type="scientific">Buteo japonicus</name>
    <dbReference type="NCBI Taxonomy" id="224669"/>
    <lineage>
        <taxon>Eukaryota</taxon>
        <taxon>Metazoa</taxon>
        <taxon>Chordata</taxon>
        <taxon>Craniata</taxon>
        <taxon>Vertebrata</taxon>
        <taxon>Euteleostomi</taxon>
        <taxon>Archelosauria</taxon>
        <taxon>Archosauria</taxon>
        <taxon>Dinosauria</taxon>
        <taxon>Saurischia</taxon>
        <taxon>Theropoda</taxon>
        <taxon>Coelurosauria</taxon>
        <taxon>Aves</taxon>
        <taxon>Neognathae</taxon>
        <taxon>Neoaves</taxon>
        <taxon>Telluraves</taxon>
        <taxon>Accipitrimorphae</taxon>
        <taxon>Accipitriformes</taxon>
        <taxon>Accipitridae</taxon>
        <taxon>Accipitrinae</taxon>
        <taxon>Buteo</taxon>
    </lineage>
</organism>
<evidence type="ECO:0000256" key="1">
    <source>
        <dbReference type="ARBA" id="ARBA00023054"/>
    </source>
</evidence>
<evidence type="ECO:0000256" key="3">
    <source>
        <dbReference type="SAM" id="SignalP"/>
    </source>
</evidence>